<dbReference type="EMBL" id="CM002798">
    <property type="protein sequence ID" value="KZN92827.1"/>
    <property type="molecule type" value="Genomic_DNA"/>
</dbReference>
<evidence type="ECO:0000313" key="2">
    <source>
        <dbReference type="EMBL" id="KZN92827.1"/>
    </source>
</evidence>
<reference evidence="2" key="1">
    <citation type="journal article" date="2014" name="Genome Announc.">
        <title>Complete sequencing and chromosome-scale genome assembly of the industrial progenitor strain P2niaD18 from the penicillin producer Penicillium chrysogenum.</title>
        <authorList>
            <person name="Specht T."/>
            <person name="Dahlmann T.A."/>
            <person name="Zadra I."/>
            <person name="Kurnsteiner H."/>
            <person name="Kuck U."/>
        </authorList>
    </citation>
    <scope>NUCLEOTIDE SEQUENCE [LARGE SCALE GENOMIC DNA]</scope>
    <source>
        <strain evidence="2">P2niaD18</strain>
    </source>
</reference>
<sequence>MEDGDTYNTGDWLNNWWNNNGELMANSGGGIAGAFGQCATGIPDWTCHGGGSDSNCDLQLHDNRVHDPRDGDDKSVVALREALSFLTMIIGIGALFAGLGPAVVYALAGAGNAIASGAIGAGRAALPAQYAMLLS</sequence>
<name>A0A161ZKB3_PENCH</name>
<keyword evidence="1" id="KW-0812">Transmembrane</keyword>
<protein>
    <submittedName>
        <fullName evidence="2">Uncharacterized protein</fullName>
    </submittedName>
</protein>
<gene>
    <name evidence="2" type="ORF">EN45_029900</name>
</gene>
<keyword evidence="1" id="KW-0472">Membrane</keyword>
<accession>A0A161ZKB3</accession>
<feature type="transmembrane region" description="Helical" evidence="1">
    <location>
        <begin position="83"/>
        <end position="107"/>
    </location>
</feature>
<dbReference type="Proteomes" id="UP000076449">
    <property type="component" value="Chromosome I"/>
</dbReference>
<evidence type="ECO:0000256" key="1">
    <source>
        <dbReference type="SAM" id="Phobius"/>
    </source>
</evidence>
<proteinExistence type="predicted"/>
<dbReference type="AlphaFoldDB" id="A0A161ZKB3"/>
<organism evidence="2">
    <name type="scientific">Penicillium chrysogenum</name>
    <name type="common">Penicillium notatum</name>
    <dbReference type="NCBI Taxonomy" id="5076"/>
    <lineage>
        <taxon>Eukaryota</taxon>
        <taxon>Fungi</taxon>
        <taxon>Dikarya</taxon>
        <taxon>Ascomycota</taxon>
        <taxon>Pezizomycotina</taxon>
        <taxon>Eurotiomycetes</taxon>
        <taxon>Eurotiomycetidae</taxon>
        <taxon>Eurotiales</taxon>
        <taxon>Aspergillaceae</taxon>
        <taxon>Penicillium</taxon>
        <taxon>Penicillium chrysogenum species complex</taxon>
    </lineage>
</organism>
<keyword evidence="1" id="KW-1133">Transmembrane helix</keyword>